<dbReference type="EMBL" id="JACIDM010000002">
    <property type="protein sequence ID" value="MBB4082818.1"/>
    <property type="molecule type" value="Genomic_DNA"/>
</dbReference>
<accession>A0A7W6NPE7</accession>
<evidence type="ECO:0000313" key="1">
    <source>
        <dbReference type="EMBL" id="MBB4082818.1"/>
    </source>
</evidence>
<proteinExistence type="predicted"/>
<protein>
    <recommendedName>
        <fullName evidence="3">Apea-like HEPN domain-containing protein</fullName>
    </recommendedName>
</protein>
<name>A0A7W6NPE7_9CAUL</name>
<dbReference type="Proteomes" id="UP000529946">
    <property type="component" value="Unassembled WGS sequence"/>
</dbReference>
<reference evidence="1 2" key="1">
    <citation type="submission" date="2020-08" db="EMBL/GenBank/DDBJ databases">
        <title>Genomic Encyclopedia of Type Strains, Phase IV (KMG-IV): sequencing the most valuable type-strain genomes for metagenomic binning, comparative biology and taxonomic classification.</title>
        <authorList>
            <person name="Goeker M."/>
        </authorList>
    </citation>
    <scope>NUCLEOTIDE SEQUENCE [LARGE SCALE GENOMIC DNA]</scope>
    <source>
        <strain evidence="1 2">DSM 23960</strain>
    </source>
</reference>
<evidence type="ECO:0008006" key="3">
    <source>
        <dbReference type="Google" id="ProtNLM"/>
    </source>
</evidence>
<evidence type="ECO:0000313" key="2">
    <source>
        <dbReference type="Proteomes" id="UP000529946"/>
    </source>
</evidence>
<dbReference type="RefSeq" id="WP_183203977.1">
    <property type="nucleotide sequence ID" value="NZ_BAAAER010000001.1"/>
</dbReference>
<gene>
    <name evidence="1" type="ORF">GGR12_001684</name>
</gene>
<dbReference type="AlphaFoldDB" id="A0A7W6NPE7"/>
<keyword evidence="2" id="KW-1185">Reference proteome</keyword>
<sequence length="276" mass="30727">MTDAIPQRQQITINADALRNIGMRGVNRAAGFLGLAFRRPDQPLPTTVTMAGFNRYQFLPEPLPEDLAGELVLEFNAWLIGNALQELDRHFSLFVDEVWRLMDLTDAHEKVVAAGFKVSEISGDTNAARKYEKVAERLGIPDARSDRLWSISNARNCLAHAAGTVTERHANDDRQRLKLVWLASEVRLVQGDEFVIIGEHPIQAPDPAQEARVEMQMLDRALTFAVGEHVRLTPVQLHELCLYYAIVIDTVMAALGQHFEAKGIPNRVVDDGAAEG</sequence>
<organism evidence="1 2">
    <name type="scientific">Brevundimonas lenta</name>
    <dbReference type="NCBI Taxonomy" id="424796"/>
    <lineage>
        <taxon>Bacteria</taxon>
        <taxon>Pseudomonadati</taxon>
        <taxon>Pseudomonadota</taxon>
        <taxon>Alphaproteobacteria</taxon>
        <taxon>Caulobacterales</taxon>
        <taxon>Caulobacteraceae</taxon>
        <taxon>Brevundimonas</taxon>
    </lineage>
</organism>
<comment type="caution">
    <text evidence="1">The sequence shown here is derived from an EMBL/GenBank/DDBJ whole genome shotgun (WGS) entry which is preliminary data.</text>
</comment>